<comment type="caution">
    <text evidence="12">The sequence shown here is derived from an EMBL/GenBank/DDBJ whole genome shotgun (WGS) entry which is preliminary data.</text>
</comment>
<dbReference type="InterPro" id="IPR013785">
    <property type="entry name" value="Aldolase_TIM"/>
</dbReference>
<dbReference type="NCBIfam" id="TIGR00262">
    <property type="entry name" value="trpA"/>
    <property type="match status" value="1"/>
</dbReference>
<dbReference type="Proteomes" id="UP000177723">
    <property type="component" value="Unassembled WGS sequence"/>
</dbReference>
<evidence type="ECO:0000256" key="8">
    <source>
        <dbReference type="ARBA" id="ARBA00049047"/>
    </source>
</evidence>
<proteinExistence type="inferred from homology"/>
<evidence type="ECO:0000256" key="5">
    <source>
        <dbReference type="ARBA" id="ARBA00022822"/>
    </source>
</evidence>
<comment type="subunit">
    <text evidence="3 9">Tetramer of two alpha and two beta chains.</text>
</comment>
<dbReference type="EC" id="4.2.1.20" evidence="9"/>
<evidence type="ECO:0000256" key="9">
    <source>
        <dbReference type="HAMAP-Rule" id="MF_00131"/>
    </source>
</evidence>
<gene>
    <name evidence="9" type="primary">trpA</name>
    <name evidence="12" type="ORF">A3F23_01395</name>
</gene>
<evidence type="ECO:0000256" key="10">
    <source>
        <dbReference type="RuleBase" id="RU003662"/>
    </source>
</evidence>
<evidence type="ECO:0000256" key="3">
    <source>
        <dbReference type="ARBA" id="ARBA00011270"/>
    </source>
</evidence>
<dbReference type="InterPro" id="IPR018204">
    <property type="entry name" value="Trp_synthase_alpha_AS"/>
</dbReference>
<dbReference type="FunFam" id="3.20.20.70:FF:000037">
    <property type="entry name" value="Tryptophan synthase alpha chain"/>
    <property type="match status" value="1"/>
</dbReference>
<sequence length="263" mass="29237">MTRLAQKFVELKKKKRIAFMPFLVAGDPDFKTSIEIGKLFATRADILEIGFPYSDPLADGPTIQAADNRALASGINVRRVFKLIKKIRSRSSIPISVLVYANLVYQRGIERFYREARNAGVDGVLIPDVPIEEAEPFIKAARKAGIDPIFLVTQTTTPTRLKKIVASASGYLYLVSVLGVTGARRTLSRDTEKLIRRVKKNTSLPLAVGFGISTRGHIVKLKEAKADGTIIGSSLVKIIEKNKNNRKKLLKELKEHVERLQVD</sequence>
<keyword evidence="11" id="KW-0175">Coiled coil</keyword>
<organism evidence="12 13">
    <name type="scientific">Candidatus Giovannonibacteria bacterium RIFCSPHIGHO2_12_FULL_43_15</name>
    <dbReference type="NCBI Taxonomy" id="1798341"/>
    <lineage>
        <taxon>Bacteria</taxon>
        <taxon>Candidatus Giovannoniibacteriota</taxon>
    </lineage>
</organism>
<dbReference type="InterPro" id="IPR002028">
    <property type="entry name" value="Trp_synthase_suA"/>
</dbReference>
<comment type="similarity">
    <text evidence="9 10">Belongs to the TrpA family.</text>
</comment>
<dbReference type="EMBL" id="MFHT01000031">
    <property type="protein sequence ID" value="OGF77182.1"/>
    <property type="molecule type" value="Genomic_DNA"/>
</dbReference>
<dbReference type="PROSITE" id="PS00167">
    <property type="entry name" value="TRP_SYNTHASE_ALPHA"/>
    <property type="match status" value="1"/>
</dbReference>
<comment type="pathway">
    <text evidence="2 9">Amino-acid biosynthesis; L-tryptophan biosynthesis; L-tryptophan from chorismate: step 5/5.</text>
</comment>
<dbReference type="Pfam" id="PF00290">
    <property type="entry name" value="Trp_syntA"/>
    <property type="match status" value="1"/>
</dbReference>
<keyword evidence="7 9" id="KW-0456">Lyase</keyword>
<reference evidence="12 13" key="1">
    <citation type="journal article" date="2016" name="Nat. Commun.">
        <title>Thousands of microbial genomes shed light on interconnected biogeochemical processes in an aquifer system.</title>
        <authorList>
            <person name="Anantharaman K."/>
            <person name="Brown C.T."/>
            <person name="Hug L.A."/>
            <person name="Sharon I."/>
            <person name="Castelle C.J."/>
            <person name="Probst A.J."/>
            <person name="Thomas B.C."/>
            <person name="Singh A."/>
            <person name="Wilkins M.J."/>
            <person name="Karaoz U."/>
            <person name="Brodie E.L."/>
            <person name="Williams K.H."/>
            <person name="Hubbard S.S."/>
            <person name="Banfield J.F."/>
        </authorList>
    </citation>
    <scope>NUCLEOTIDE SEQUENCE [LARGE SCALE GENOMIC DNA]</scope>
</reference>
<dbReference type="AlphaFoldDB" id="A0A1F5WN93"/>
<dbReference type="SUPFAM" id="SSF51366">
    <property type="entry name" value="Ribulose-phoshate binding barrel"/>
    <property type="match status" value="1"/>
</dbReference>
<evidence type="ECO:0000313" key="13">
    <source>
        <dbReference type="Proteomes" id="UP000177723"/>
    </source>
</evidence>
<evidence type="ECO:0000256" key="11">
    <source>
        <dbReference type="SAM" id="Coils"/>
    </source>
</evidence>
<dbReference type="PANTHER" id="PTHR43406:SF1">
    <property type="entry name" value="TRYPTOPHAN SYNTHASE ALPHA CHAIN, CHLOROPLASTIC"/>
    <property type="match status" value="1"/>
</dbReference>
<evidence type="ECO:0000256" key="6">
    <source>
        <dbReference type="ARBA" id="ARBA00023141"/>
    </source>
</evidence>
<keyword evidence="6 9" id="KW-0057">Aromatic amino acid biosynthesis</keyword>
<name>A0A1F5WN93_9BACT</name>
<dbReference type="HAMAP" id="MF_00131">
    <property type="entry name" value="Trp_synth_alpha"/>
    <property type="match status" value="1"/>
</dbReference>
<comment type="catalytic activity">
    <reaction evidence="8 9">
        <text>(1S,2R)-1-C-(indol-3-yl)glycerol 3-phosphate + L-serine = D-glyceraldehyde 3-phosphate + L-tryptophan + H2O</text>
        <dbReference type="Rhea" id="RHEA:10532"/>
        <dbReference type="ChEBI" id="CHEBI:15377"/>
        <dbReference type="ChEBI" id="CHEBI:33384"/>
        <dbReference type="ChEBI" id="CHEBI:57912"/>
        <dbReference type="ChEBI" id="CHEBI:58866"/>
        <dbReference type="ChEBI" id="CHEBI:59776"/>
        <dbReference type="EC" id="4.2.1.20"/>
    </reaction>
</comment>
<feature type="active site" description="Proton acceptor" evidence="9">
    <location>
        <position position="48"/>
    </location>
</feature>
<dbReference type="UniPathway" id="UPA00035">
    <property type="reaction ID" value="UER00044"/>
</dbReference>
<evidence type="ECO:0000256" key="7">
    <source>
        <dbReference type="ARBA" id="ARBA00023239"/>
    </source>
</evidence>
<dbReference type="CDD" id="cd04724">
    <property type="entry name" value="Tryptophan_synthase_alpha"/>
    <property type="match status" value="1"/>
</dbReference>
<feature type="coiled-coil region" evidence="11">
    <location>
        <begin position="236"/>
        <end position="263"/>
    </location>
</feature>
<dbReference type="Gene3D" id="3.20.20.70">
    <property type="entry name" value="Aldolase class I"/>
    <property type="match status" value="1"/>
</dbReference>
<comment type="function">
    <text evidence="1 9">The alpha subunit is responsible for the aldol cleavage of indoleglycerol phosphate to indole and glyceraldehyde 3-phosphate.</text>
</comment>
<dbReference type="GO" id="GO:0004834">
    <property type="term" value="F:tryptophan synthase activity"/>
    <property type="evidence" value="ECO:0007669"/>
    <property type="project" value="UniProtKB-UniRule"/>
</dbReference>
<evidence type="ECO:0000256" key="1">
    <source>
        <dbReference type="ARBA" id="ARBA00003365"/>
    </source>
</evidence>
<keyword evidence="5 9" id="KW-0822">Tryptophan biosynthesis</keyword>
<dbReference type="GO" id="GO:0005829">
    <property type="term" value="C:cytosol"/>
    <property type="evidence" value="ECO:0007669"/>
    <property type="project" value="TreeGrafter"/>
</dbReference>
<evidence type="ECO:0000313" key="12">
    <source>
        <dbReference type="EMBL" id="OGF77182.1"/>
    </source>
</evidence>
<protein>
    <recommendedName>
        <fullName evidence="9">Tryptophan synthase alpha chain</fullName>
        <ecNumber evidence="9">4.2.1.20</ecNumber>
    </recommendedName>
</protein>
<keyword evidence="4 9" id="KW-0028">Amino-acid biosynthesis</keyword>
<evidence type="ECO:0000256" key="4">
    <source>
        <dbReference type="ARBA" id="ARBA00022605"/>
    </source>
</evidence>
<evidence type="ECO:0000256" key="2">
    <source>
        <dbReference type="ARBA" id="ARBA00004733"/>
    </source>
</evidence>
<dbReference type="InterPro" id="IPR011060">
    <property type="entry name" value="RibuloseP-bd_barrel"/>
</dbReference>
<dbReference type="PANTHER" id="PTHR43406">
    <property type="entry name" value="TRYPTOPHAN SYNTHASE, ALPHA CHAIN"/>
    <property type="match status" value="1"/>
</dbReference>
<accession>A0A1F5WN93</accession>
<feature type="active site" description="Proton acceptor" evidence="9">
    <location>
        <position position="59"/>
    </location>
</feature>